<dbReference type="GO" id="GO:0005524">
    <property type="term" value="F:ATP binding"/>
    <property type="evidence" value="ECO:0007669"/>
    <property type="project" value="InterPro"/>
</dbReference>
<dbReference type="InterPro" id="IPR036640">
    <property type="entry name" value="ABC1_TM_sf"/>
</dbReference>
<proteinExistence type="predicted"/>
<dbReference type="GO" id="GO:0005886">
    <property type="term" value="C:plasma membrane"/>
    <property type="evidence" value="ECO:0007669"/>
    <property type="project" value="UniProtKB-SubCell"/>
</dbReference>
<dbReference type="EMBL" id="ADFR01000002">
    <property type="protein sequence ID" value="EFC06141.1"/>
    <property type="molecule type" value="Genomic_DNA"/>
</dbReference>
<keyword evidence="2 5" id="KW-0812">Transmembrane</keyword>
<organism evidence="6 7">
    <name type="scientific">Bulleidia extructa W1219</name>
    <dbReference type="NCBI Taxonomy" id="679192"/>
    <lineage>
        <taxon>Bacteria</taxon>
        <taxon>Bacillati</taxon>
        <taxon>Bacillota</taxon>
        <taxon>Erysipelotrichia</taxon>
        <taxon>Erysipelotrichales</taxon>
        <taxon>Erysipelotrichaceae</taxon>
        <taxon>Bulleidia</taxon>
    </lineage>
</organism>
<protein>
    <submittedName>
        <fullName evidence="6">Uncharacterized protein</fullName>
    </submittedName>
</protein>
<evidence type="ECO:0000256" key="3">
    <source>
        <dbReference type="ARBA" id="ARBA00022989"/>
    </source>
</evidence>
<name>D2MM65_9FIRM</name>
<evidence type="ECO:0000313" key="7">
    <source>
        <dbReference type="Proteomes" id="UP000005017"/>
    </source>
</evidence>
<dbReference type="SUPFAM" id="SSF90123">
    <property type="entry name" value="ABC transporter transmembrane region"/>
    <property type="match status" value="1"/>
</dbReference>
<dbReference type="AlphaFoldDB" id="D2MM65"/>
<comment type="caution">
    <text evidence="6">The sequence shown here is derived from an EMBL/GenBank/DDBJ whole genome shotgun (WGS) entry which is preliminary data.</text>
</comment>
<evidence type="ECO:0000256" key="5">
    <source>
        <dbReference type="SAM" id="Phobius"/>
    </source>
</evidence>
<evidence type="ECO:0000256" key="1">
    <source>
        <dbReference type="ARBA" id="ARBA00004651"/>
    </source>
</evidence>
<dbReference type="RefSeq" id="WP_006626486.1">
    <property type="nucleotide sequence ID" value="NZ_ADFR01000002.1"/>
</dbReference>
<sequence>MTIMTIIAFFIGMICYMGMIKDDEKRYAGFIKAIKAMVATTVEYIGGIEVVKIFN</sequence>
<accession>D2MM65</accession>
<feature type="transmembrane region" description="Helical" evidence="5">
    <location>
        <begin position="6"/>
        <end position="22"/>
    </location>
</feature>
<dbReference type="Proteomes" id="UP000005017">
    <property type="component" value="Unassembled WGS sequence"/>
</dbReference>
<evidence type="ECO:0000313" key="6">
    <source>
        <dbReference type="EMBL" id="EFC06141.1"/>
    </source>
</evidence>
<reference evidence="7" key="1">
    <citation type="submission" date="2009-12" db="EMBL/GenBank/DDBJ databases">
        <title>Sequence of Clostridiales genomosp. BVAB3 str. UPII9-5.</title>
        <authorList>
            <person name="Madupu R."/>
            <person name="Durkin A.S."/>
            <person name="Torralba M."/>
            <person name="Methe B."/>
            <person name="Sutton G.G."/>
            <person name="Strausberg R.L."/>
            <person name="Nelson K.E."/>
        </authorList>
    </citation>
    <scope>NUCLEOTIDE SEQUENCE [LARGE SCALE GENOMIC DNA]</scope>
    <source>
        <strain evidence="7">W1219</strain>
    </source>
</reference>
<dbReference type="eggNOG" id="COG1132">
    <property type="taxonomic scope" value="Bacteria"/>
</dbReference>
<keyword evidence="7" id="KW-1185">Reference proteome</keyword>
<dbReference type="STRING" id="679192.HMPREF9013_0836"/>
<evidence type="ECO:0000256" key="4">
    <source>
        <dbReference type="ARBA" id="ARBA00023136"/>
    </source>
</evidence>
<comment type="subcellular location">
    <subcellularLocation>
        <location evidence="1">Cell membrane</location>
        <topology evidence="1">Multi-pass membrane protein</topology>
    </subcellularLocation>
</comment>
<evidence type="ECO:0000256" key="2">
    <source>
        <dbReference type="ARBA" id="ARBA00022692"/>
    </source>
</evidence>
<keyword evidence="3 5" id="KW-1133">Transmembrane helix</keyword>
<keyword evidence="4 5" id="KW-0472">Membrane</keyword>
<gene>
    <name evidence="6" type="ORF">HMPREF9013_0836</name>
</gene>